<dbReference type="InterPro" id="IPR012348">
    <property type="entry name" value="RNR-like"/>
</dbReference>
<dbReference type="Proteomes" id="UP000515708">
    <property type="component" value="Chromosome"/>
</dbReference>
<sequence>MTEDITSTGSCCSTGTANPAAAASDRPNLLAGAADMTTCPVMVGTPVDKRVAEAAGLFRDHEGQRSHFCCPGCAPAFDADPARYAAHVA</sequence>
<proteinExistence type="predicted"/>
<dbReference type="Gene3D" id="1.10.620.20">
    <property type="entry name" value="Ribonucleotide Reductase, subunit A"/>
    <property type="match status" value="1"/>
</dbReference>
<organism evidence="1 2">
    <name type="scientific">Microbacterium esteraromaticum</name>
    <dbReference type="NCBI Taxonomy" id="57043"/>
    <lineage>
        <taxon>Bacteria</taxon>
        <taxon>Bacillati</taxon>
        <taxon>Actinomycetota</taxon>
        <taxon>Actinomycetes</taxon>
        <taxon>Micrococcales</taxon>
        <taxon>Microbacteriaceae</taxon>
        <taxon>Microbacterium</taxon>
    </lineage>
</organism>
<dbReference type="RefSeq" id="WP_182255894.1">
    <property type="nucleotide sequence ID" value="NZ_CP043732.1"/>
</dbReference>
<name>A0A7D7WFJ0_9MICO</name>
<accession>A0A7D7WFJ0</accession>
<protein>
    <submittedName>
        <fullName evidence="1">YHS domain-containing protein</fullName>
    </submittedName>
</protein>
<dbReference type="GO" id="GO:0016491">
    <property type="term" value="F:oxidoreductase activity"/>
    <property type="evidence" value="ECO:0007669"/>
    <property type="project" value="InterPro"/>
</dbReference>
<dbReference type="InterPro" id="IPR009078">
    <property type="entry name" value="Ferritin-like_SF"/>
</dbReference>
<dbReference type="EMBL" id="CP043732">
    <property type="protein sequence ID" value="QMU96931.1"/>
    <property type="molecule type" value="Genomic_DNA"/>
</dbReference>
<dbReference type="AlphaFoldDB" id="A0A7D7WFJ0"/>
<dbReference type="SUPFAM" id="SSF47240">
    <property type="entry name" value="Ferritin-like"/>
    <property type="match status" value="1"/>
</dbReference>
<evidence type="ECO:0000313" key="2">
    <source>
        <dbReference type="Proteomes" id="UP000515708"/>
    </source>
</evidence>
<evidence type="ECO:0000313" key="1">
    <source>
        <dbReference type="EMBL" id="QMU96931.1"/>
    </source>
</evidence>
<gene>
    <name evidence="1" type="ORF">FVO59_06620</name>
</gene>
<reference evidence="1 2" key="1">
    <citation type="journal article" date="2020" name="Front. Microbiol.">
        <title>Design of Bacterial Strain-Specific qPCR Assays Using NGS Data and Publicly Available Resources and Its Application to Track Biocontrol Strains.</title>
        <authorList>
            <person name="Hernandez I."/>
            <person name="Sant C."/>
            <person name="Martinez R."/>
            <person name="Fernandez C."/>
        </authorList>
    </citation>
    <scope>NUCLEOTIDE SEQUENCE [LARGE SCALE GENOMIC DNA]</scope>
    <source>
        <strain evidence="1 2">B24</strain>
    </source>
</reference>